<dbReference type="KEGG" id="vgu:HYG85_04150"/>
<dbReference type="EMBL" id="CP058561">
    <property type="protein sequence ID" value="QUH28147.1"/>
    <property type="molecule type" value="Genomic_DNA"/>
</dbReference>
<reference evidence="3 4" key="1">
    <citation type="submission" date="2020-07" db="EMBL/GenBank/DDBJ databases">
        <title>Vallitalea guaymasensis genome.</title>
        <authorList>
            <person name="Postec A."/>
        </authorList>
    </citation>
    <scope>NUCLEOTIDE SEQUENCE [LARGE SCALE GENOMIC DNA]</scope>
    <source>
        <strain evidence="3 4">Ra1766G1</strain>
    </source>
</reference>
<name>A0A8J8SAY1_9FIRM</name>
<gene>
    <name evidence="3" type="ORF">HYG85_04150</name>
</gene>
<proteinExistence type="predicted"/>
<dbReference type="InterPro" id="IPR022123">
    <property type="entry name" value="DUF3658"/>
</dbReference>
<dbReference type="AlphaFoldDB" id="A0A8J8SAY1"/>
<accession>A0A8J8SAY1</accession>
<dbReference type="InterPro" id="IPR014973">
    <property type="entry name" value="DUF1835"/>
</dbReference>
<dbReference type="RefSeq" id="WP_212692411.1">
    <property type="nucleotide sequence ID" value="NZ_CP058561.1"/>
</dbReference>
<organism evidence="3 4">
    <name type="scientific">Vallitalea guaymasensis</name>
    <dbReference type="NCBI Taxonomy" id="1185412"/>
    <lineage>
        <taxon>Bacteria</taxon>
        <taxon>Bacillati</taxon>
        <taxon>Bacillota</taxon>
        <taxon>Clostridia</taxon>
        <taxon>Lachnospirales</taxon>
        <taxon>Vallitaleaceae</taxon>
        <taxon>Vallitalea</taxon>
    </lineage>
</organism>
<feature type="domain" description="DUF1835" evidence="1">
    <location>
        <begin position="2"/>
        <end position="124"/>
    </location>
</feature>
<feature type="domain" description="DUF3658" evidence="2">
    <location>
        <begin position="155"/>
        <end position="253"/>
    </location>
</feature>
<dbReference type="Proteomes" id="UP000677305">
    <property type="component" value="Chromosome"/>
</dbReference>
<protein>
    <submittedName>
        <fullName evidence="3">DUF1835 domain-containing protein</fullName>
    </submittedName>
</protein>
<dbReference type="Pfam" id="PF12395">
    <property type="entry name" value="DUF3658"/>
    <property type="match status" value="1"/>
</dbReference>
<evidence type="ECO:0000259" key="1">
    <source>
        <dbReference type="Pfam" id="PF08874"/>
    </source>
</evidence>
<sequence length="263" mass="30467">MIEVCFSDSEKGCLKVAQKEGKGLGNNSKDVVAIFGLDMLEIKSGVVSKKRKKLLFDMFKSPFDDIKNFDIWWEKYVKDLNILIDSAQRGEDIRIWYSNAPCSICGLYFVMAQIENFQCRVTGIKLPAIVQNDNGKIIEYLSWGELRAEKFCEFLHLESEISQIERQLMVAKWRKLEDENATLRVVINGKLTSVPSDFYDYYIRKEIPDDQFIMGHLIGNVLGKYQFGIGDDWIAKRIENMISRGELHVVKDNELGYRRILKK</sequence>
<dbReference type="Pfam" id="PF08874">
    <property type="entry name" value="DUF1835"/>
    <property type="match status" value="1"/>
</dbReference>
<evidence type="ECO:0000313" key="4">
    <source>
        <dbReference type="Proteomes" id="UP000677305"/>
    </source>
</evidence>
<evidence type="ECO:0000313" key="3">
    <source>
        <dbReference type="EMBL" id="QUH28147.1"/>
    </source>
</evidence>
<keyword evidence="4" id="KW-1185">Reference proteome</keyword>
<evidence type="ECO:0000259" key="2">
    <source>
        <dbReference type="Pfam" id="PF12395"/>
    </source>
</evidence>